<dbReference type="Proteomes" id="UP000054408">
    <property type="component" value="Unassembled WGS sequence"/>
</dbReference>
<protein>
    <recommendedName>
        <fullName evidence="5">BTB domain-containing protein</fullName>
    </recommendedName>
</protein>
<dbReference type="PRINTS" id="PR00320">
    <property type="entry name" value="GPROTEINBRPT"/>
</dbReference>
<dbReference type="SUPFAM" id="SSF54695">
    <property type="entry name" value="POZ domain"/>
    <property type="match status" value="1"/>
</dbReference>
<feature type="domain" description="BTB" evidence="5">
    <location>
        <begin position="139"/>
        <end position="218"/>
    </location>
</feature>
<accession>A0A0L0D482</accession>
<feature type="compositionally biased region" description="Basic and acidic residues" evidence="4">
    <location>
        <begin position="705"/>
        <end position="715"/>
    </location>
</feature>
<dbReference type="Pfam" id="PF00400">
    <property type="entry name" value="WD40"/>
    <property type="match status" value="5"/>
</dbReference>
<dbReference type="PROSITE" id="PS50294">
    <property type="entry name" value="WD_REPEATS_REGION"/>
    <property type="match status" value="2"/>
</dbReference>
<dbReference type="Gene3D" id="2.130.10.10">
    <property type="entry name" value="YVTN repeat-like/Quinoprotein amine dehydrogenase"/>
    <property type="match status" value="2"/>
</dbReference>
<dbReference type="PANTHER" id="PTHR44156">
    <property type="entry name" value="SUPERNUMERARY LIMBS, ISOFORM B-RELATED"/>
    <property type="match status" value="1"/>
</dbReference>
<feature type="repeat" description="WD" evidence="3">
    <location>
        <begin position="673"/>
        <end position="690"/>
    </location>
</feature>
<dbReference type="Pfam" id="PF00651">
    <property type="entry name" value="BTB"/>
    <property type="match status" value="1"/>
</dbReference>
<evidence type="ECO:0000313" key="7">
    <source>
        <dbReference type="Proteomes" id="UP000054408"/>
    </source>
</evidence>
<dbReference type="SUPFAM" id="SSF50978">
    <property type="entry name" value="WD40 repeat-like"/>
    <property type="match status" value="1"/>
</dbReference>
<evidence type="ECO:0000256" key="2">
    <source>
        <dbReference type="ARBA" id="ARBA00022737"/>
    </source>
</evidence>
<dbReference type="CDD" id="cd18186">
    <property type="entry name" value="BTB_POZ_ZBTB_KLHL-like"/>
    <property type="match status" value="1"/>
</dbReference>
<proteinExistence type="predicted"/>
<dbReference type="SMART" id="SM00225">
    <property type="entry name" value="BTB"/>
    <property type="match status" value="1"/>
</dbReference>
<dbReference type="Gene3D" id="1.25.40.420">
    <property type="match status" value="1"/>
</dbReference>
<keyword evidence="1 3" id="KW-0853">WD repeat</keyword>
<dbReference type="OrthoDB" id="190105at2759"/>
<evidence type="ECO:0000256" key="4">
    <source>
        <dbReference type="SAM" id="MobiDB-lite"/>
    </source>
</evidence>
<dbReference type="AlphaFoldDB" id="A0A0L0D482"/>
<dbReference type="eggNOG" id="KOG0281">
    <property type="taxonomic scope" value="Eukaryota"/>
</dbReference>
<evidence type="ECO:0000256" key="1">
    <source>
        <dbReference type="ARBA" id="ARBA00022574"/>
    </source>
</evidence>
<feature type="region of interest" description="Disordered" evidence="4">
    <location>
        <begin position="697"/>
        <end position="733"/>
    </location>
</feature>
<dbReference type="STRING" id="461836.A0A0L0D482"/>
<feature type="repeat" description="WD" evidence="3">
    <location>
        <begin position="417"/>
        <end position="457"/>
    </location>
</feature>
<keyword evidence="2" id="KW-0677">Repeat</keyword>
<dbReference type="PROSITE" id="PS00678">
    <property type="entry name" value="WD_REPEATS_1"/>
    <property type="match status" value="2"/>
</dbReference>
<dbReference type="PROSITE" id="PS50097">
    <property type="entry name" value="BTB"/>
    <property type="match status" value="1"/>
</dbReference>
<dbReference type="GeneID" id="25560033"/>
<gene>
    <name evidence="6" type="ORF">AMSG_00215</name>
</gene>
<keyword evidence="7" id="KW-1185">Reference proteome</keyword>
<feature type="compositionally biased region" description="Low complexity" evidence="4">
    <location>
        <begin position="716"/>
        <end position="725"/>
    </location>
</feature>
<feature type="repeat" description="WD" evidence="3">
    <location>
        <begin position="552"/>
        <end position="591"/>
    </location>
</feature>
<dbReference type="eggNOG" id="KOG4441">
    <property type="taxonomic scope" value="Eukaryota"/>
</dbReference>
<dbReference type="InterPro" id="IPR001680">
    <property type="entry name" value="WD40_rpt"/>
</dbReference>
<dbReference type="EMBL" id="GL349433">
    <property type="protein sequence ID" value="KNC46098.1"/>
    <property type="molecule type" value="Genomic_DNA"/>
</dbReference>
<dbReference type="SMART" id="SM00320">
    <property type="entry name" value="WD40"/>
    <property type="match status" value="7"/>
</dbReference>
<dbReference type="InterPro" id="IPR053299">
    <property type="entry name" value="ASTRA_WD_repeat"/>
</dbReference>
<sequence length="775" mass="81338">MAKKYDDLLFGDLDAAAATSATSPGSLTDIANTLESVTANATGAPKAAPAAASETDARATELAADVPVVSEARRKKRRRARTLTKAETELKEAQARGTLLAPIDASLLYDIGPASASEAANAQGLSASLFSMAQAGVLCDATLVVSGVDELEAATPETPVVELTVHRAVLAAVSTAFRSAFDSDAGGADCRLPVAGFDVELFAAMIEFVYLGCVRVFVEARSDGKRPESVLIDLLRIGMRFRIVQLVAAVATETIKRVCVSNCVELLLAARSMLLGDDEVPGARYLCALANVCLHTIRINLDAFAGKQLLPLCLEDLVAILGSSDVSVSSEAVVVDVAFAWMKATKKRFKHKDVVLNLIRYYALTEDELLATRGMLNKAMNASIIDVQLAAVAGGDMAAPPRRHYVHAKTCMPTHELRGSGAPLFCVSLADSRIFVSGAADGTVSVWSVKGWKRLKVMEGHKGPVRGAVVCGTTLYSVSHDRSIRGWDVVAWEPTTSLFSAHQAPIWSVAEYDLMLVTGDASGVIKVWQEDDGVDIFNGGVTGTGLSQIATLKDHTGGIVAMATSDASLYSASDDATVRIWNIMNQTCLKVLSIGSTPLTTIAASPLMVAAAYVDGSVHVWRKNKAGPGTAKDDPAGTGGAASMRSFDIAASDSGRTVRALLFIDDLETDTPSRYVLTGATDGVIKVWDVCPDSGHQAAPSFSDAEQHVDADVDASRSSASTTADPNDADSSNGPVDAVLVRILDVHAQSVNGLVGSGSGFFVSASSDGTARVWE</sequence>
<dbReference type="InterPro" id="IPR015943">
    <property type="entry name" value="WD40/YVTN_repeat-like_dom_sf"/>
</dbReference>
<feature type="repeat" description="WD" evidence="3">
    <location>
        <begin position="744"/>
        <end position="775"/>
    </location>
</feature>
<dbReference type="SMART" id="SM00875">
    <property type="entry name" value="BACK"/>
    <property type="match status" value="1"/>
</dbReference>
<dbReference type="RefSeq" id="XP_013763076.1">
    <property type="nucleotide sequence ID" value="XM_013907622.1"/>
</dbReference>
<dbReference type="InterPro" id="IPR011333">
    <property type="entry name" value="SKP1/BTB/POZ_sf"/>
</dbReference>
<dbReference type="PROSITE" id="PS50082">
    <property type="entry name" value="WD_REPEATS_2"/>
    <property type="match status" value="4"/>
</dbReference>
<dbReference type="InterPro" id="IPR000210">
    <property type="entry name" value="BTB/POZ_dom"/>
</dbReference>
<name>A0A0L0D482_THETB</name>
<dbReference type="InterPro" id="IPR019775">
    <property type="entry name" value="WD40_repeat_CS"/>
</dbReference>
<dbReference type="InterPro" id="IPR036322">
    <property type="entry name" value="WD40_repeat_dom_sf"/>
</dbReference>
<evidence type="ECO:0000256" key="3">
    <source>
        <dbReference type="PROSITE-ProRule" id="PRU00221"/>
    </source>
</evidence>
<dbReference type="InterPro" id="IPR020472">
    <property type="entry name" value="WD40_PAC1"/>
</dbReference>
<organism evidence="6 7">
    <name type="scientific">Thecamonas trahens ATCC 50062</name>
    <dbReference type="NCBI Taxonomy" id="461836"/>
    <lineage>
        <taxon>Eukaryota</taxon>
        <taxon>Apusozoa</taxon>
        <taxon>Apusomonadida</taxon>
        <taxon>Apusomonadidae</taxon>
        <taxon>Thecamonas</taxon>
    </lineage>
</organism>
<dbReference type="InterPro" id="IPR011705">
    <property type="entry name" value="BACK"/>
</dbReference>
<reference evidence="6 7" key="1">
    <citation type="submission" date="2010-05" db="EMBL/GenBank/DDBJ databases">
        <title>The Genome Sequence of Thecamonas trahens ATCC 50062.</title>
        <authorList>
            <consortium name="The Broad Institute Genome Sequencing Platform"/>
            <person name="Russ C."/>
            <person name="Cuomo C."/>
            <person name="Shea T."/>
            <person name="Young S.K."/>
            <person name="Zeng Q."/>
            <person name="Koehrsen M."/>
            <person name="Haas B."/>
            <person name="Borodovsky M."/>
            <person name="Guigo R."/>
            <person name="Alvarado L."/>
            <person name="Berlin A."/>
            <person name="Bochicchio J."/>
            <person name="Borenstein D."/>
            <person name="Chapman S."/>
            <person name="Chen Z."/>
            <person name="Freedman E."/>
            <person name="Gellesch M."/>
            <person name="Goldberg J."/>
            <person name="Griggs A."/>
            <person name="Gujja S."/>
            <person name="Heilman E."/>
            <person name="Heiman D."/>
            <person name="Hepburn T."/>
            <person name="Howarth C."/>
            <person name="Jen D."/>
            <person name="Larson L."/>
            <person name="Mehta T."/>
            <person name="Park D."/>
            <person name="Pearson M."/>
            <person name="Roberts A."/>
            <person name="Saif S."/>
            <person name="Shenoy N."/>
            <person name="Sisk P."/>
            <person name="Stolte C."/>
            <person name="Sykes S."/>
            <person name="Thomson T."/>
            <person name="Walk T."/>
            <person name="White J."/>
            <person name="Yandava C."/>
            <person name="Burger G."/>
            <person name="Gray M.W."/>
            <person name="Holland P.W.H."/>
            <person name="King N."/>
            <person name="Lang F.B.F."/>
            <person name="Roger A.J."/>
            <person name="Ruiz-Trillo I."/>
            <person name="Lander E."/>
            <person name="Nusbaum C."/>
        </authorList>
    </citation>
    <scope>NUCLEOTIDE SEQUENCE [LARGE SCALE GENOMIC DNA]</scope>
    <source>
        <strain evidence="6 7">ATCC 50062</strain>
    </source>
</reference>
<dbReference type="Pfam" id="PF07707">
    <property type="entry name" value="BACK"/>
    <property type="match status" value="1"/>
</dbReference>
<evidence type="ECO:0000259" key="5">
    <source>
        <dbReference type="PROSITE" id="PS50097"/>
    </source>
</evidence>
<dbReference type="Gene3D" id="3.30.710.10">
    <property type="entry name" value="Potassium Channel Kv1.1, Chain A"/>
    <property type="match status" value="1"/>
</dbReference>
<evidence type="ECO:0000313" key="6">
    <source>
        <dbReference type="EMBL" id="KNC46098.1"/>
    </source>
</evidence>